<dbReference type="RefSeq" id="WP_115895840.1">
    <property type="nucleotide sequence ID" value="NZ_QUNG01000001.1"/>
</dbReference>
<dbReference type="OrthoDB" id="6102366at2"/>
<accession>A0A3E0DSQ3</accession>
<feature type="signal peptide" evidence="1">
    <location>
        <begin position="1"/>
        <end position="19"/>
    </location>
</feature>
<gene>
    <name evidence="2" type="ORF">DFP81_101142</name>
</gene>
<keyword evidence="1" id="KW-0732">Signal</keyword>
<sequence>MNFRCVIISLWFITGAAWGASNCESESSNQAFNACLIKSLTADFLSPKVDNGRWVYSLHPKKEEQERSTFIATLLSSSKIHYLDNPVAMTVRCDNKKTELEIHWDGVVIQEGKVNITYHFDDALPQPAKWPLSLAQQSVYVSNPGDFIQTLATKRTFRVQISSQDAPTVSATFYLKGLSNLLPHMQGICF</sequence>
<protein>
    <recommendedName>
        <fullName evidence="4">Type VI secretion system (T6SS) VasI/EvfG family protein</fullName>
    </recommendedName>
</protein>
<reference evidence="2 3" key="1">
    <citation type="submission" date="2018-08" db="EMBL/GenBank/DDBJ databases">
        <title>Genomic Encyclopedia of Type Strains, Phase III (KMG-III): the genomes of soil and plant-associated and newly described type strains.</title>
        <authorList>
            <person name="Whitman W."/>
        </authorList>
    </citation>
    <scope>NUCLEOTIDE SEQUENCE [LARGE SCALE GENOMIC DNA]</scope>
    <source>
        <strain evidence="2 3">CECT 7375</strain>
    </source>
</reference>
<organism evidence="2 3">
    <name type="scientific">Marinomonas pollencensis</name>
    <dbReference type="NCBI Taxonomy" id="491954"/>
    <lineage>
        <taxon>Bacteria</taxon>
        <taxon>Pseudomonadati</taxon>
        <taxon>Pseudomonadota</taxon>
        <taxon>Gammaproteobacteria</taxon>
        <taxon>Oceanospirillales</taxon>
        <taxon>Oceanospirillaceae</taxon>
        <taxon>Marinomonas</taxon>
    </lineage>
</organism>
<evidence type="ECO:0000313" key="2">
    <source>
        <dbReference type="EMBL" id="REG86577.1"/>
    </source>
</evidence>
<name>A0A3E0DSQ3_9GAMM</name>
<comment type="caution">
    <text evidence="2">The sequence shown here is derived from an EMBL/GenBank/DDBJ whole genome shotgun (WGS) entry which is preliminary data.</text>
</comment>
<dbReference type="Proteomes" id="UP000256542">
    <property type="component" value="Unassembled WGS sequence"/>
</dbReference>
<dbReference type="EMBL" id="QUNG01000001">
    <property type="protein sequence ID" value="REG86577.1"/>
    <property type="molecule type" value="Genomic_DNA"/>
</dbReference>
<evidence type="ECO:0000313" key="3">
    <source>
        <dbReference type="Proteomes" id="UP000256542"/>
    </source>
</evidence>
<proteinExistence type="predicted"/>
<feature type="chain" id="PRO_5017716880" description="Type VI secretion system (T6SS) VasI/EvfG family protein" evidence="1">
    <location>
        <begin position="20"/>
        <end position="190"/>
    </location>
</feature>
<evidence type="ECO:0000256" key="1">
    <source>
        <dbReference type="SAM" id="SignalP"/>
    </source>
</evidence>
<evidence type="ECO:0008006" key="4">
    <source>
        <dbReference type="Google" id="ProtNLM"/>
    </source>
</evidence>
<keyword evidence="3" id="KW-1185">Reference proteome</keyword>
<dbReference type="AlphaFoldDB" id="A0A3E0DSQ3"/>